<dbReference type="PANTHER" id="PTHR47739">
    <property type="entry name" value="TRNA1(VAL) (ADENINE(37)-N6)-METHYLTRANSFERASE"/>
    <property type="match status" value="1"/>
</dbReference>
<dbReference type="InterPro" id="IPR029063">
    <property type="entry name" value="SAM-dependent_MTases_sf"/>
</dbReference>
<dbReference type="InterPro" id="IPR002052">
    <property type="entry name" value="DNA_methylase_N6_adenine_CS"/>
</dbReference>
<evidence type="ECO:0000313" key="2">
    <source>
        <dbReference type="EMBL" id="RCJ01466.1"/>
    </source>
</evidence>
<evidence type="ECO:0000313" key="3">
    <source>
        <dbReference type="Proteomes" id="UP000253077"/>
    </source>
</evidence>
<gene>
    <name evidence="2" type="ORF">DSQ42_01520</name>
</gene>
<dbReference type="GO" id="GO:0003676">
    <property type="term" value="F:nucleic acid binding"/>
    <property type="evidence" value="ECO:0007669"/>
    <property type="project" value="InterPro"/>
</dbReference>
<feature type="domain" description="Methyltransferase small" evidence="1">
    <location>
        <begin position="32"/>
        <end position="134"/>
    </location>
</feature>
<dbReference type="InterPro" id="IPR050210">
    <property type="entry name" value="tRNA_Adenine-N(6)_MTase"/>
</dbReference>
<comment type="caution">
    <text evidence="2">The sequence shown here is derived from an EMBL/GenBank/DDBJ whole genome shotgun (WGS) entry which is preliminary data.</text>
</comment>
<dbReference type="EMBL" id="QOKT01000006">
    <property type="protein sequence ID" value="RCJ01466.1"/>
    <property type="molecule type" value="Genomic_DNA"/>
</dbReference>
<dbReference type="RefSeq" id="WP_004027298.1">
    <property type="nucleotide sequence ID" value="NZ_CP039963.1"/>
</dbReference>
<dbReference type="Pfam" id="PF05175">
    <property type="entry name" value="MTS"/>
    <property type="match status" value="1"/>
</dbReference>
<reference evidence="2 3" key="1">
    <citation type="submission" date="2018-07" db="EMBL/GenBank/DDBJ databases">
        <title>Ureaplasma urealyticum 1000 the multidrug-resistant clinical isolate obtained from scrapings of the urogenital tract of a woman with inflammatory diseases of the reproductive organs.</title>
        <authorList>
            <person name="Kolesnikova E.A."/>
            <person name="Alekseeva A.E."/>
            <person name="Brusnigina N.F."/>
            <person name="Makhova M.A."/>
        </authorList>
    </citation>
    <scope>NUCLEOTIDE SEQUENCE [LARGE SCALE GENOMIC DNA]</scope>
    <source>
        <strain evidence="2 3">1000</strain>
    </source>
</reference>
<dbReference type="AlphaFoldDB" id="A0AAX1QZ75"/>
<dbReference type="Gene3D" id="3.40.50.150">
    <property type="entry name" value="Vaccinia Virus protein VP39"/>
    <property type="match status" value="1"/>
</dbReference>
<evidence type="ECO:0000259" key="1">
    <source>
        <dbReference type="Pfam" id="PF05175"/>
    </source>
</evidence>
<protein>
    <submittedName>
        <fullName evidence="2">tRNA1(Val) (Adenine(37)-N6)-methyltransferase</fullName>
    </submittedName>
</protein>
<dbReference type="GO" id="GO:0008170">
    <property type="term" value="F:N-methyltransferase activity"/>
    <property type="evidence" value="ECO:0007669"/>
    <property type="project" value="UniProtKB-ARBA"/>
</dbReference>
<dbReference type="PROSITE" id="PS00092">
    <property type="entry name" value="N6_MTASE"/>
    <property type="match status" value="1"/>
</dbReference>
<sequence>MQKKYVKNTLGFDTNLFVYQDKQMFNYSVDTVLLANFISLSSKTKKVLEIGTNNAALSIFLASRKEDMNIDAIEIQSEAIDLALLNVKENHLEKQINIIHADFNEYWKTFDKIENNKYDAIICNPPFYKQDKIIPSTKKPLQTLALYEIALNFEQIMQGCAKIIKQKANLAMVIPTTRLVDLLEMMRKYQFEPKRIKMIYPRIYEQSNLVLVEARYKTGWGTHFEPNLYLHYEDKQNHEYTKEVLKWYKPIKFKKSNVGEAK</sequence>
<dbReference type="SUPFAM" id="SSF53335">
    <property type="entry name" value="S-adenosyl-L-methionine-dependent methyltransferases"/>
    <property type="match status" value="1"/>
</dbReference>
<dbReference type="PANTHER" id="PTHR47739:SF1">
    <property type="entry name" value="TRNA1(VAL) (ADENINE(37)-N6)-METHYLTRANSFERASE"/>
    <property type="match status" value="1"/>
</dbReference>
<dbReference type="CDD" id="cd02440">
    <property type="entry name" value="AdoMet_MTases"/>
    <property type="match status" value="1"/>
</dbReference>
<dbReference type="Proteomes" id="UP000253077">
    <property type="component" value="Unassembled WGS sequence"/>
</dbReference>
<dbReference type="InterPro" id="IPR007848">
    <property type="entry name" value="Small_mtfrase_dom"/>
</dbReference>
<dbReference type="GO" id="GO:0032259">
    <property type="term" value="P:methylation"/>
    <property type="evidence" value="ECO:0007669"/>
    <property type="project" value="InterPro"/>
</dbReference>
<dbReference type="GO" id="GO:0008757">
    <property type="term" value="F:S-adenosylmethionine-dependent methyltransferase activity"/>
    <property type="evidence" value="ECO:0007669"/>
    <property type="project" value="UniProtKB-ARBA"/>
</dbReference>
<organism evidence="2 3">
    <name type="scientific">Ureaplasma urealyticum</name>
    <name type="common">Ureaplasma urealyticum biotype 2</name>
    <dbReference type="NCBI Taxonomy" id="2130"/>
    <lineage>
        <taxon>Bacteria</taxon>
        <taxon>Bacillati</taxon>
        <taxon>Mycoplasmatota</taxon>
        <taxon>Mycoplasmoidales</taxon>
        <taxon>Mycoplasmoidaceae</taxon>
        <taxon>Ureaplasma</taxon>
    </lineage>
</organism>
<proteinExistence type="predicted"/>
<name>A0AAX1QZ75_UREUR</name>
<accession>A0AAX1QZ75</accession>